<dbReference type="AlphaFoldDB" id="U1Y5W0"/>
<name>U1Y5W0_ANEAE</name>
<comment type="caution">
    <text evidence="1">The sequence shown here is derived from an EMBL/GenBank/DDBJ whole genome shotgun (WGS) entry which is preliminary data.</text>
</comment>
<dbReference type="HOGENOM" id="CLU_3264916_0_0_9"/>
<dbReference type="PATRIC" id="fig|649747.3.peg.3942"/>
<dbReference type="Proteomes" id="UP000016511">
    <property type="component" value="Unassembled WGS sequence"/>
</dbReference>
<accession>U1Y5W0</accession>
<sequence>MLILYYLIGETKARFFFAHLAHYCYTCHWSIFSKVQSWQAW</sequence>
<organism evidence="1 2">
    <name type="scientific">Aneurinibacillus aneurinilyticus ATCC 12856</name>
    <dbReference type="NCBI Taxonomy" id="649747"/>
    <lineage>
        <taxon>Bacteria</taxon>
        <taxon>Bacillati</taxon>
        <taxon>Bacillota</taxon>
        <taxon>Bacilli</taxon>
        <taxon>Bacillales</taxon>
        <taxon>Paenibacillaceae</taxon>
        <taxon>Aneurinibacillus group</taxon>
        <taxon>Aneurinibacillus</taxon>
    </lineage>
</organism>
<evidence type="ECO:0000313" key="1">
    <source>
        <dbReference type="EMBL" id="ERI07562.1"/>
    </source>
</evidence>
<evidence type="ECO:0000313" key="2">
    <source>
        <dbReference type="Proteomes" id="UP000016511"/>
    </source>
</evidence>
<dbReference type="EMBL" id="AWSJ01000264">
    <property type="protein sequence ID" value="ERI07562.1"/>
    <property type="molecule type" value="Genomic_DNA"/>
</dbReference>
<keyword evidence="2" id="KW-1185">Reference proteome</keyword>
<gene>
    <name evidence="1" type="ORF">HMPREF0083_04352</name>
</gene>
<reference evidence="1 2" key="1">
    <citation type="submission" date="2013-08" db="EMBL/GenBank/DDBJ databases">
        <authorList>
            <person name="Weinstock G."/>
            <person name="Sodergren E."/>
            <person name="Wylie T."/>
            <person name="Fulton L."/>
            <person name="Fulton R."/>
            <person name="Fronick C."/>
            <person name="O'Laughlin M."/>
            <person name="Godfrey J."/>
            <person name="Miner T."/>
            <person name="Herter B."/>
            <person name="Appelbaum E."/>
            <person name="Cordes M."/>
            <person name="Lek S."/>
            <person name="Wollam A."/>
            <person name="Pepin K.H."/>
            <person name="Palsikar V.B."/>
            <person name="Mitreva M."/>
            <person name="Wilson R.K."/>
        </authorList>
    </citation>
    <scope>NUCLEOTIDE SEQUENCE [LARGE SCALE GENOMIC DNA]</scope>
    <source>
        <strain evidence="1 2">ATCC 12856</strain>
    </source>
</reference>
<proteinExistence type="predicted"/>
<protein>
    <submittedName>
        <fullName evidence="1">Uncharacterized protein</fullName>
    </submittedName>
</protein>